<evidence type="ECO:0000313" key="6">
    <source>
        <dbReference type="Proteomes" id="UP000504629"/>
    </source>
</evidence>
<feature type="domain" description="PDZ" evidence="5">
    <location>
        <begin position="271"/>
        <end position="359"/>
    </location>
</feature>
<keyword evidence="7" id="KW-0675">Receptor</keyword>
<dbReference type="GO" id="GO:0005737">
    <property type="term" value="C:cytoplasm"/>
    <property type="evidence" value="ECO:0007669"/>
    <property type="project" value="UniProtKB-SubCell"/>
</dbReference>
<dbReference type="AlphaFoldDB" id="A0A6J2JAH7"/>
<dbReference type="PANTHER" id="PTHR46227">
    <property type="entry name" value="GLUTAMATE RECEPTOR-INTERACTING PROTEIN GRIP"/>
    <property type="match status" value="1"/>
</dbReference>
<dbReference type="SMART" id="SM00228">
    <property type="entry name" value="PDZ"/>
    <property type="match status" value="7"/>
</dbReference>
<keyword evidence="2" id="KW-0963">Cytoplasm</keyword>
<evidence type="ECO:0000259" key="5">
    <source>
        <dbReference type="PROSITE" id="PS50106"/>
    </source>
</evidence>
<keyword evidence="6" id="KW-1185">Reference proteome</keyword>
<feature type="domain" description="PDZ" evidence="5">
    <location>
        <begin position="680"/>
        <end position="763"/>
    </location>
</feature>
<evidence type="ECO:0000256" key="3">
    <source>
        <dbReference type="ARBA" id="ARBA00022737"/>
    </source>
</evidence>
<evidence type="ECO:0000313" key="7">
    <source>
        <dbReference type="RefSeq" id="XP_028026401.1"/>
    </source>
</evidence>
<gene>
    <name evidence="7" type="primary">LOC114240152</name>
</gene>
<dbReference type="InterPro" id="IPR043545">
    <property type="entry name" value="GRIP1/2"/>
</dbReference>
<feature type="compositionally biased region" description="Polar residues" evidence="4">
    <location>
        <begin position="785"/>
        <end position="798"/>
    </location>
</feature>
<dbReference type="PANTHER" id="PTHR46227:SF2">
    <property type="entry name" value="FI03335P"/>
    <property type="match status" value="1"/>
</dbReference>
<dbReference type="CTD" id="50391"/>
<feature type="compositionally biased region" description="Basic and acidic residues" evidence="4">
    <location>
        <begin position="648"/>
        <end position="657"/>
    </location>
</feature>
<feature type="domain" description="PDZ" evidence="5">
    <location>
        <begin position="59"/>
        <end position="142"/>
    </location>
</feature>
<dbReference type="CDD" id="cd06685">
    <property type="entry name" value="PDZ7_GRIP1-2-like"/>
    <property type="match status" value="1"/>
</dbReference>
<keyword evidence="3" id="KW-0677">Repeat</keyword>
<feature type="domain" description="PDZ" evidence="5">
    <location>
        <begin position="999"/>
        <end position="1082"/>
    </location>
</feature>
<dbReference type="Proteomes" id="UP000504629">
    <property type="component" value="Unplaced"/>
</dbReference>
<comment type="subcellular location">
    <subcellularLocation>
        <location evidence="1">Cytoplasm</location>
    </subcellularLocation>
</comment>
<dbReference type="InterPro" id="IPR013087">
    <property type="entry name" value="Znf_C2H2_type"/>
</dbReference>
<dbReference type="RefSeq" id="XP_028026401.1">
    <property type="nucleotide sequence ID" value="XM_028170600.1"/>
</dbReference>
<protein>
    <submittedName>
        <fullName evidence="7">Glutamate receptor-interacting protein 2 isoform X1</fullName>
    </submittedName>
</protein>
<dbReference type="Pfam" id="PF00595">
    <property type="entry name" value="PDZ"/>
    <property type="match status" value="6"/>
</dbReference>
<dbReference type="PROSITE" id="PS50106">
    <property type="entry name" value="PDZ"/>
    <property type="match status" value="7"/>
</dbReference>
<dbReference type="PROSITE" id="PS00028">
    <property type="entry name" value="ZINC_FINGER_C2H2_1"/>
    <property type="match status" value="1"/>
</dbReference>
<organism evidence="6 7">
    <name type="scientific">Bombyx mandarina</name>
    <name type="common">Wild silk moth</name>
    <name type="synonym">Wild silkworm</name>
    <dbReference type="NCBI Taxonomy" id="7092"/>
    <lineage>
        <taxon>Eukaryota</taxon>
        <taxon>Metazoa</taxon>
        <taxon>Ecdysozoa</taxon>
        <taxon>Arthropoda</taxon>
        <taxon>Hexapoda</taxon>
        <taxon>Insecta</taxon>
        <taxon>Pterygota</taxon>
        <taxon>Neoptera</taxon>
        <taxon>Endopterygota</taxon>
        <taxon>Lepidoptera</taxon>
        <taxon>Glossata</taxon>
        <taxon>Ditrysia</taxon>
        <taxon>Bombycoidea</taxon>
        <taxon>Bombycidae</taxon>
        <taxon>Bombycinae</taxon>
        <taxon>Bombyx</taxon>
    </lineage>
</organism>
<feature type="region of interest" description="Disordered" evidence="4">
    <location>
        <begin position="647"/>
        <end position="672"/>
    </location>
</feature>
<dbReference type="GO" id="GO:0098887">
    <property type="term" value="P:neurotransmitter receptor transport, endosome to postsynaptic membrane"/>
    <property type="evidence" value="ECO:0007669"/>
    <property type="project" value="TreeGrafter"/>
</dbReference>
<dbReference type="OrthoDB" id="75502at2759"/>
<dbReference type="GeneID" id="114240152"/>
<evidence type="ECO:0000256" key="2">
    <source>
        <dbReference type="ARBA" id="ARBA00022490"/>
    </source>
</evidence>
<evidence type="ECO:0000256" key="4">
    <source>
        <dbReference type="SAM" id="MobiDB-lite"/>
    </source>
</evidence>
<proteinExistence type="predicted"/>
<dbReference type="InterPro" id="IPR036034">
    <property type="entry name" value="PDZ_sf"/>
</dbReference>
<dbReference type="Gene3D" id="2.30.42.10">
    <property type="match status" value="7"/>
</dbReference>
<dbReference type="KEGG" id="bman:114240152"/>
<evidence type="ECO:0000256" key="1">
    <source>
        <dbReference type="ARBA" id="ARBA00004496"/>
    </source>
</evidence>
<accession>A0A6J2JAH7</accession>
<feature type="region of interest" description="Disordered" evidence="4">
    <location>
        <begin position="770"/>
        <end position="798"/>
    </location>
</feature>
<feature type="domain" description="PDZ" evidence="5">
    <location>
        <begin position="159"/>
        <end position="257"/>
    </location>
</feature>
<dbReference type="InterPro" id="IPR001478">
    <property type="entry name" value="PDZ"/>
</dbReference>
<reference evidence="7" key="1">
    <citation type="submission" date="2025-08" db="UniProtKB">
        <authorList>
            <consortium name="RefSeq"/>
        </authorList>
    </citation>
    <scope>IDENTIFICATION</scope>
    <source>
        <tissue evidence="7">Silk gland</tissue>
    </source>
</reference>
<name>A0A6J2JAH7_BOMMA</name>
<feature type="domain" description="PDZ" evidence="5">
    <location>
        <begin position="531"/>
        <end position="617"/>
    </location>
</feature>
<feature type="domain" description="PDZ" evidence="5">
    <location>
        <begin position="436"/>
        <end position="501"/>
    </location>
</feature>
<feature type="compositionally biased region" description="Low complexity" evidence="4">
    <location>
        <begin position="770"/>
        <end position="784"/>
    </location>
</feature>
<dbReference type="SUPFAM" id="SSF50156">
    <property type="entry name" value="PDZ domain-like"/>
    <property type="match status" value="7"/>
</dbReference>
<sequence length="1108" mass="121608">MKLWKSLKISIGNRSDPKSYPHDLPQWGGQGYELDVFKSQTSLSTDSGLCTERGLRRTHIELFKPPGKRIGLKLAGRSEPGIAPSIVGFTKDSVAHESDRLAPGDRICSVNGISTARLTNDEVLRLLDNVEERASLEVEYYMPNYASQNSLYITTKLAEVPVEKINGSLGVTIRGGLPENSAPSADLVLNSRSLDAQPLVVTHVRPGGAAYNTSRIKPGDRLLKVDHISLTNKTLSEVHQILQNCPQVTSLTIEYDVSIMESVKLATGPLLIEIERPCNEDLGLFLSNQRIPDDVYSSGSDTYQRVGGCNAIFIDSILPASISDRCGALHPGDQLLAFDDHVIDGNNYTAEEVMCYLENCEGGFTRLHIAPRHVLAHAGRFTRENSVSGSSTLNAKKHRQRNFRQSSMPKLGLTDDYAENQQNYMSMGVCRVESLNIQLEVPPGQSSGLAVHEDNTVLVISHVSSQSPAYRSGCLQIRDRVMSINGHENLTVDVANEILQRRNDSHNNKYLTLNVEFSMPNTIEASSGVFNVKLAKTTAGLGVTITGCKQKLLSNEEPMMISDIKPGSVAHRSGALAPGDQLLAINGQPLHNLSLDTAFNILQNSPEDIITLKVRKRDLTEDWSNVHKNAKLTLQSFSNIETKAVVHSGEDSGHHTDSPNNSAKESERSHCSNENNAVFTVELIKQENGPLGLTIAGSEDINQPILLSGLVEGGVAEKCGKLAIGDELLSINGESVLNKPLSEAIKLLQQSGQRVQLQLCRKVTGSLDNAESASARDSSHSTSSPGLSNDSAVESWDQNTPVRTSANCVYIVGTSEVIEYAVPDKSRITEKQPYSPSDDDKLMASFNSAAPYTINDLPLPNYSLNNSLKTFHYENNCIIPEATLKNKQNITREDDVQQIEILTSTMKDCKLHNMERSSCKCEYVQMRPYGFVSPKTRRPDWDDFLNNGIYTVTTPQKSPMKPGVPGTSFQFSTSPIYENDVPGLYSTETLSPAKGSIHHVILYKDAIYDDYGFSVSDGLYERGVYINRIRKGGPADIVGLLRPYDRILQVNGTRTVDYDCCLTVPLIAAAGDRLEIVVQRLVTSRELKNQRFEDSSSPSESSIVTKTI</sequence>